<evidence type="ECO:0000259" key="7">
    <source>
        <dbReference type="Pfam" id="PF03016"/>
    </source>
</evidence>
<evidence type="ECO:0000256" key="5">
    <source>
        <dbReference type="ARBA" id="ARBA00023034"/>
    </source>
</evidence>
<comment type="similarity">
    <text evidence="2">Belongs to the glycosyltransferase 47 family.</text>
</comment>
<comment type="caution">
    <text evidence="8">The sequence shown here is derived from an EMBL/GenBank/DDBJ whole genome shotgun (WGS) entry which is preliminary data.</text>
</comment>
<reference evidence="8 9" key="1">
    <citation type="submission" date="2024-02" db="EMBL/GenBank/DDBJ databases">
        <authorList>
            <person name="Vignale AGUSTIN F."/>
            <person name="Sosa J E."/>
            <person name="Modenutti C."/>
        </authorList>
    </citation>
    <scope>NUCLEOTIDE SEQUENCE [LARGE SCALE GENOMIC DNA]</scope>
</reference>
<evidence type="ECO:0000256" key="4">
    <source>
        <dbReference type="ARBA" id="ARBA00022968"/>
    </source>
</evidence>
<comment type="subcellular location">
    <subcellularLocation>
        <location evidence="1">Golgi apparatus membrane</location>
        <topology evidence="1">Single-pass type II membrane protein</topology>
    </subcellularLocation>
</comment>
<dbReference type="AlphaFoldDB" id="A0ABC8T6N2"/>
<dbReference type="InterPro" id="IPR004263">
    <property type="entry name" value="Exostosin"/>
</dbReference>
<dbReference type="Pfam" id="PF03016">
    <property type="entry name" value="Exostosin_GT47"/>
    <property type="match status" value="1"/>
</dbReference>
<keyword evidence="6" id="KW-0812">Transmembrane</keyword>
<dbReference type="Proteomes" id="UP001642360">
    <property type="component" value="Unassembled WGS sequence"/>
</dbReference>
<feature type="transmembrane region" description="Helical" evidence="6">
    <location>
        <begin position="31"/>
        <end position="52"/>
    </location>
</feature>
<keyword evidence="6" id="KW-0472">Membrane</keyword>
<dbReference type="PANTHER" id="PTHR11062">
    <property type="entry name" value="EXOSTOSIN HEPARAN SULFATE GLYCOSYLTRANSFERASE -RELATED"/>
    <property type="match status" value="1"/>
</dbReference>
<keyword evidence="3" id="KW-0808">Transferase</keyword>
<dbReference type="EMBL" id="CAUOFW020003946">
    <property type="protein sequence ID" value="CAK9162717.1"/>
    <property type="molecule type" value="Genomic_DNA"/>
</dbReference>
<keyword evidence="6" id="KW-1133">Transmembrane helix</keyword>
<protein>
    <recommendedName>
        <fullName evidence="7">Exostosin GT47 domain-containing protein</fullName>
    </recommendedName>
</protein>
<sequence>MALWSAVLSLTLRRRKPQGCLTRPRWGLISLPLPLLVAVLMVLMVTVTLVVVSTHQSIIEQRHETLTTELPESAEIRRNETTFFQFQVQGRAGERNQFSRAGPVAPQQTKTSGAVLDSSLESGGGPYHNWELFAADYQEMLHSFKLFVYPDVYMNKHSSSSSSSSTPFARIFLPHPNPFDPKLGNYFSEHAFKAALLRSSLVTPHPQEAHFFFMPFSINAMRNDPRLHSASSIKDFVAQYTTRISSQFEFWNASGGADHFYVCCHSIGRDAASKHHQLHNNAVQVTCSSSYFQRLYIAHKDVGLPQVWPRQHKQVLNPPDTRCGLSYLTDSSPAH</sequence>
<feature type="domain" description="Exostosin GT47" evidence="7">
    <location>
        <begin position="142"/>
        <end position="315"/>
    </location>
</feature>
<evidence type="ECO:0000256" key="2">
    <source>
        <dbReference type="ARBA" id="ARBA00010271"/>
    </source>
</evidence>
<evidence type="ECO:0000256" key="3">
    <source>
        <dbReference type="ARBA" id="ARBA00022676"/>
    </source>
</evidence>
<keyword evidence="5" id="KW-0333">Golgi apparatus</keyword>
<keyword evidence="9" id="KW-1185">Reference proteome</keyword>
<evidence type="ECO:0000313" key="9">
    <source>
        <dbReference type="Proteomes" id="UP001642360"/>
    </source>
</evidence>
<dbReference type="PANTHER" id="PTHR11062:SF235">
    <property type="entry name" value="GLYCOSYLTRANSFERASE-LIKE PROTEIN"/>
    <property type="match status" value="1"/>
</dbReference>
<organism evidence="8 9">
    <name type="scientific">Ilex paraguariensis</name>
    <name type="common">yerba mate</name>
    <dbReference type="NCBI Taxonomy" id="185542"/>
    <lineage>
        <taxon>Eukaryota</taxon>
        <taxon>Viridiplantae</taxon>
        <taxon>Streptophyta</taxon>
        <taxon>Embryophyta</taxon>
        <taxon>Tracheophyta</taxon>
        <taxon>Spermatophyta</taxon>
        <taxon>Magnoliopsida</taxon>
        <taxon>eudicotyledons</taxon>
        <taxon>Gunneridae</taxon>
        <taxon>Pentapetalae</taxon>
        <taxon>asterids</taxon>
        <taxon>campanulids</taxon>
        <taxon>Aquifoliales</taxon>
        <taxon>Aquifoliaceae</taxon>
        <taxon>Ilex</taxon>
    </lineage>
</organism>
<dbReference type="GO" id="GO:0000139">
    <property type="term" value="C:Golgi membrane"/>
    <property type="evidence" value="ECO:0007669"/>
    <property type="project" value="UniProtKB-SubCell"/>
</dbReference>
<dbReference type="InterPro" id="IPR040911">
    <property type="entry name" value="Exostosin_GT47"/>
</dbReference>
<accession>A0ABC8T6N2</accession>
<evidence type="ECO:0000313" key="8">
    <source>
        <dbReference type="EMBL" id="CAK9162717.1"/>
    </source>
</evidence>
<gene>
    <name evidence="8" type="ORF">ILEXP_LOCUS31663</name>
</gene>
<keyword evidence="4" id="KW-0735">Signal-anchor</keyword>
<dbReference type="GO" id="GO:0016757">
    <property type="term" value="F:glycosyltransferase activity"/>
    <property type="evidence" value="ECO:0007669"/>
    <property type="project" value="UniProtKB-KW"/>
</dbReference>
<keyword evidence="3" id="KW-0328">Glycosyltransferase</keyword>
<name>A0ABC8T6N2_9AQUA</name>
<evidence type="ECO:0000256" key="6">
    <source>
        <dbReference type="SAM" id="Phobius"/>
    </source>
</evidence>
<proteinExistence type="inferred from homology"/>
<evidence type="ECO:0000256" key="1">
    <source>
        <dbReference type="ARBA" id="ARBA00004323"/>
    </source>
</evidence>